<evidence type="ECO:0000256" key="1">
    <source>
        <dbReference type="SAM" id="Phobius"/>
    </source>
</evidence>
<gene>
    <name evidence="3" type="ORF">SAMN06296036_1284</name>
</gene>
<dbReference type="Proteomes" id="UP000192907">
    <property type="component" value="Unassembled WGS sequence"/>
</dbReference>
<dbReference type="GO" id="GO:0035556">
    <property type="term" value="P:intracellular signal transduction"/>
    <property type="evidence" value="ECO:0007669"/>
    <property type="project" value="InterPro"/>
</dbReference>
<dbReference type="EMBL" id="FWZT01000028">
    <property type="protein sequence ID" value="SMF73812.1"/>
    <property type="molecule type" value="Genomic_DNA"/>
</dbReference>
<proteinExistence type="predicted"/>
<evidence type="ECO:0000313" key="4">
    <source>
        <dbReference type="Proteomes" id="UP000192907"/>
    </source>
</evidence>
<accession>A0A1Y6CKU8</accession>
<dbReference type="AlphaFoldDB" id="A0A1Y6CKU8"/>
<feature type="transmembrane region" description="Helical" evidence="1">
    <location>
        <begin position="12"/>
        <end position="35"/>
    </location>
</feature>
<name>A0A1Y6CKU8_9BACT</name>
<dbReference type="PROSITE" id="PS50125">
    <property type="entry name" value="GUANYLATE_CYCLASE_2"/>
    <property type="match status" value="1"/>
</dbReference>
<keyword evidence="1" id="KW-0812">Transmembrane</keyword>
<feature type="transmembrane region" description="Helical" evidence="1">
    <location>
        <begin position="131"/>
        <end position="150"/>
    </location>
</feature>
<keyword evidence="4" id="KW-1185">Reference proteome</keyword>
<evidence type="ECO:0000313" key="3">
    <source>
        <dbReference type="EMBL" id="SMF73812.1"/>
    </source>
</evidence>
<feature type="domain" description="Guanylate cyclase" evidence="2">
    <location>
        <begin position="246"/>
        <end position="366"/>
    </location>
</feature>
<keyword evidence="1" id="KW-1133">Transmembrane helix</keyword>
<keyword evidence="1" id="KW-0472">Membrane</keyword>
<sequence>MMSWSKLNRQSKIGILMSLFGIVGWGLVIVSIYVFSFIFDSPANINFIHFALVPGALVFLGCVLNTPFIIDKLSLSPKFVTLCLTAAHGIWGQFAGLQANPEYNGFVLLFLFSFGLLYIKSNFGFSKTLAFALANLLLAIVLIYALSIDFGVDEKLFLFFFAFSGISTAINNAVHHRKSREYSSLRREVTHSSNEVRKVLYPHQVSMISGGQLLEETMPVKEGAGCCLIFQINDSSSVKHEQAQCIFRELFSNFSRMILAEGQDHRIGEGPVVDAYRVSEFGDKFVCTIGFPFACSEDQSPSELALTLAEKFNAKFLELITGLSYPRHISCTITITRGQLEGYYTQGLPVEYQLYGEALIVAERINELRSQLSQALQEDRSLLIIQELVYNSLPNRVRDQFQVLTLQDHGLILRGASHNKQVFHRLLDEPQILSNSA</sequence>
<reference evidence="4" key="1">
    <citation type="submission" date="2017-04" db="EMBL/GenBank/DDBJ databases">
        <authorList>
            <person name="Varghese N."/>
            <person name="Submissions S."/>
        </authorList>
    </citation>
    <scope>NUCLEOTIDE SEQUENCE [LARGE SCALE GENOMIC DNA]</scope>
    <source>
        <strain evidence="4">RKEM611</strain>
    </source>
</reference>
<dbReference type="GO" id="GO:0009190">
    <property type="term" value="P:cyclic nucleotide biosynthetic process"/>
    <property type="evidence" value="ECO:0007669"/>
    <property type="project" value="InterPro"/>
</dbReference>
<dbReference type="InterPro" id="IPR001054">
    <property type="entry name" value="A/G_cyclase"/>
</dbReference>
<feature type="transmembrane region" description="Helical" evidence="1">
    <location>
        <begin position="79"/>
        <end position="97"/>
    </location>
</feature>
<protein>
    <recommendedName>
        <fullName evidence="2">Guanylate cyclase domain-containing protein</fullName>
    </recommendedName>
</protein>
<feature type="transmembrane region" description="Helical" evidence="1">
    <location>
        <begin position="103"/>
        <end position="119"/>
    </location>
</feature>
<organism evidence="3 4">
    <name type="scientific">Pseudobacteriovorax antillogorgiicola</name>
    <dbReference type="NCBI Taxonomy" id="1513793"/>
    <lineage>
        <taxon>Bacteria</taxon>
        <taxon>Pseudomonadati</taxon>
        <taxon>Bdellovibrionota</taxon>
        <taxon>Oligoflexia</taxon>
        <taxon>Oligoflexales</taxon>
        <taxon>Pseudobacteriovoracaceae</taxon>
        <taxon>Pseudobacteriovorax</taxon>
    </lineage>
</organism>
<evidence type="ECO:0000259" key="2">
    <source>
        <dbReference type="PROSITE" id="PS50125"/>
    </source>
</evidence>
<feature type="transmembrane region" description="Helical" evidence="1">
    <location>
        <begin position="47"/>
        <end position="70"/>
    </location>
</feature>